<feature type="region of interest" description="Disordered" evidence="1">
    <location>
        <begin position="1"/>
        <end position="22"/>
    </location>
</feature>
<accession>A0AAE4ATN2</accession>
<comment type="caution">
    <text evidence="2">The sequence shown here is derived from an EMBL/GenBank/DDBJ whole genome shotgun (WGS) entry which is preliminary data.</text>
</comment>
<reference evidence="2" key="1">
    <citation type="submission" date="2023-07" db="EMBL/GenBank/DDBJ databases">
        <title>Genomic Encyclopedia of Type Strains, Phase IV (KMG-IV): sequencing the most valuable type-strain genomes for metagenomic binning, comparative biology and taxonomic classification.</title>
        <authorList>
            <person name="Goeker M."/>
        </authorList>
    </citation>
    <scope>NUCLEOTIDE SEQUENCE</scope>
    <source>
        <strain evidence="2">DSM 21202</strain>
    </source>
</reference>
<dbReference type="Proteomes" id="UP001229244">
    <property type="component" value="Unassembled WGS sequence"/>
</dbReference>
<dbReference type="Gene3D" id="2.60.120.10">
    <property type="entry name" value="Jelly Rolls"/>
    <property type="match status" value="1"/>
</dbReference>
<gene>
    <name evidence="2" type="ORF">J2S73_002822</name>
</gene>
<dbReference type="InterPro" id="IPR014710">
    <property type="entry name" value="RmlC-like_jellyroll"/>
</dbReference>
<evidence type="ECO:0000313" key="2">
    <source>
        <dbReference type="EMBL" id="MDQ0316365.1"/>
    </source>
</evidence>
<dbReference type="EMBL" id="JAUSUL010000002">
    <property type="protein sequence ID" value="MDQ0316365.1"/>
    <property type="molecule type" value="Genomic_DNA"/>
</dbReference>
<organism evidence="2 3">
    <name type="scientific">Amorphus orientalis</name>
    <dbReference type="NCBI Taxonomy" id="649198"/>
    <lineage>
        <taxon>Bacteria</taxon>
        <taxon>Pseudomonadati</taxon>
        <taxon>Pseudomonadota</taxon>
        <taxon>Alphaproteobacteria</taxon>
        <taxon>Hyphomicrobiales</taxon>
        <taxon>Amorphaceae</taxon>
        <taxon>Amorphus</taxon>
    </lineage>
</organism>
<dbReference type="AlphaFoldDB" id="A0AAE4ATN2"/>
<sequence>MRTEGTSSSTKVSSFKTSCSSCPLRTRPCFREFDKDELDFVNWFKRGELVVEPGSAVVQEASTSPHLFTVLEGWAFRYKTLADGRRQILNFALPAT</sequence>
<keyword evidence="3" id="KW-1185">Reference proteome</keyword>
<dbReference type="InterPro" id="IPR018490">
    <property type="entry name" value="cNMP-bd_dom_sf"/>
</dbReference>
<proteinExistence type="predicted"/>
<protein>
    <submittedName>
        <fullName evidence="2">CRP-like cAMP-binding protein</fullName>
    </submittedName>
</protein>
<dbReference type="SUPFAM" id="SSF51206">
    <property type="entry name" value="cAMP-binding domain-like"/>
    <property type="match status" value="1"/>
</dbReference>
<evidence type="ECO:0000313" key="3">
    <source>
        <dbReference type="Proteomes" id="UP001229244"/>
    </source>
</evidence>
<evidence type="ECO:0000256" key="1">
    <source>
        <dbReference type="SAM" id="MobiDB-lite"/>
    </source>
</evidence>
<name>A0AAE4ATN2_9HYPH</name>